<dbReference type="InterPro" id="IPR037056">
    <property type="entry name" value="RNase_H1_N_sf"/>
</dbReference>
<dbReference type="AlphaFoldDB" id="A0A2H3BCP0"/>
<dbReference type="Pfam" id="PF01693">
    <property type="entry name" value="Cauli_VI"/>
    <property type="match status" value="2"/>
</dbReference>
<dbReference type="Proteomes" id="UP000218334">
    <property type="component" value="Unassembled WGS sequence"/>
</dbReference>
<feature type="region of interest" description="Disordered" evidence="1">
    <location>
        <begin position="225"/>
        <end position="251"/>
    </location>
</feature>
<protein>
    <recommendedName>
        <fullName evidence="2">Ribonuclease H1 N-terminal domain-containing protein</fullName>
    </recommendedName>
</protein>
<feature type="compositionally biased region" description="Polar residues" evidence="1">
    <location>
        <begin position="15"/>
        <end position="25"/>
    </location>
</feature>
<gene>
    <name evidence="3" type="ORF">ARMSODRAFT_980807</name>
</gene>
<feature type="domain" description="Ribonuclease H1 N-terminal" evidence="2">
    <location>
        <begin position="328"/>
        <end position="370"/>
    </location>
</feature>
<keyword evidence="4" id="KW-1185">Reference proteome</keyword>
<name>A0A2H3BCP0_9AGAR</name>
<dbReference type="InterPro" id="IPR009027">
    <property type="entry name" value="Ribosomal_bL9/RNase_H1_N"/>
</dbReference>
<proteinExistence type="predicted"/>
<accession>A0A2H3BCP0</accession>
<dbReference type="InterPro" id="IPR011320">
    <property type="entry name" value="RNase_H1_N"/>
</dbReference>
<sequence>MSSQSKDAHAVDVLSPSSTACTTEAGSALETSEPTSPVPPPPSSANSNLDKDEDSDIEMVLHSATMVATEGDAIRALTTPHDDTPWVAGKKFYVVPPQPLVTTNVLQSKTWYAVYKGLWVGVVTSLNTANSATLGVSNCSQKGFKNQLDAVNAFNEALDEKEICDCINSSSCNMKFSRDSSHSSMANTHLNRIDNGNTSDDSLKITLLSNSSSDSSNLEIWMSAEEGSDNSDPDHSVPASGNHTPLVQSDVPLDPPPLYEAIAHLNLHENAVEQASHSHDETLYMVQSATYTGMTTDWSHASQLVLEQQGQVQTIIPWQQHPLVHGHKTYVVFFGWQPGIFHTWDACEAQTSGISQRVFTMYRSHTDAHAAYEYAEVRGWTGCINRHGITFHQRREMNIPKPIDFLHASEEAFDTPLNLSQDRPCCLEVSINAIGIRRNSHESFESLEVAREKFQSALDQPGHVVFLHANQYRCDGDVYPPTVPIHIFLQLLRLVLAEQADTMYHKPGLVLQYAWYISLVLAQV</sequence>
<feature type="region of interest" description="Disordered" evidence="1">
    <location>
        <begin position="1"/>
        <end position="51"/>
    </location>
</feature>
<feature type="compositionally biased region" description="Basic and acidic residues" evidence="1">
    <location>
        <begin position="1"/>
        <end position="10"/>
    </location>
</feature>
<organism evidence="3 4">
    <name type="scientific">Armillaria solidipes</name>
    <dbReference type="NCBI Taxonomy" id="1076256"/>
    <lineage>
        <taxon>Eukaryota</taxon>
        <taxon>Fungi</taxon>
        <taxon>Dikarya</taxon>
        <taxon>Basidiomycota</taxon>
        <taxon>Agaricomycotina</taxon>
        <taxon>Agaricomycetes</taxon>
        <taxon>Agaricomycetidae</taxon>
        <taxon>Agaricales</taxon>
        <taxon>Marasmiineae</taxon>
        <taxon>Physalacriaceae</taxon>
        <taxon>Armillaria</taxon>
    </lineage>
</organism>
<evidence type="ECO:0000313" key="3">
    <source>
        <dbReference type="EMBL" id="PBK62347.1"/>
    </source>
</evidence>
<dbReference type="SUPFAM" id="SSF55658">
    <property type="entry name" value="L9 N-domain-like"/>
    <property type="match status" value="2"/>
</dbReference>
<evidence type="ECO:0000259" key="2">
    <source>
        <dbReference type="Pfam" id="PF01693"/>
    </source>
</evidence>
<dbReference type="EMBL" id="KZ293467">
    <property type="protein sequence ID" value="PBK62347.1"/>
    <property type="molecule type" value="Genomic_DNA"/>
</dbReference>
<evidence type="ECO:0000313" key="4">
    <source>
        <dbReference type="Proteomes" id="UP000218334"/>
    </source>
</evidence>
<reference evidence="4" key="1">
    <citation type="journal article" date="2017" name="Nat. Ecol. Evol.">
        <title>Genome expansion and lineage-specific genetic innovations in the forest pathogenic fungi Armillaria.</title>
        <authorList>
            <person name="Sipos G."/>
            <person name="Prasanna A.N."/>
            <person name="Walter M.C."/>
            <person name="O'Connor E."/>
            <person name="Balint B."/>
            <person name="Krizsan K."/>
            <person name="Kiss B."/>
            <person name="Hess J."/>
            <person name="Varga T."/>
            <person name="Slot J."/>
            <person name="Riley R."/>
            <person name="Boka B."/>
            <person name="Rigling D."/>
            <person name="Barry K."/>
            <person name="Lee J."/>
            <person name="Mihaltcheva S."/>
            <person name="LaButti K."/>
            <person name="Lipzen A."/>
            <person name="Waldron R."/>
            <person name="Moloney N.M."/>
            <person name="Sperisen C."/>
            <person name="Kredics L."/>
            <person name="Vagvoelgyi C."/>
            <person name="Patrignani A."/>
            <person name="Fitzpatrick D."/>
            <person name="Nagy I."/>
            <person name="Doyle S."/>
            <person name="Anderson J.B."/>
            <person name="Grigoriev I.V."/>
            <person name="Gueldener U."/>
            <person name="Muensterkoetter M."/>
            <person name="Nagy L.G."/>
        </authorList>
    </citation>
    <scope>NUCLEOTIDE SEQUENCE [LARGE SCALE GENOMIC DNA]</scope>
    <source>
        <strain evidence="4">28-4</strain>
    </source>
</reference>
<feature type="domain" description="Ribonuclease H1 N-terminal" evidence="2">
    <location>
        <begin position="111"/>
        <end position="151"/>
    </location>
</feature>
<evidence type="ECO:0000256" key="1">
    <source>
        <dbReference type="SAM" id="MobiDB-lite"/>
    </source>
</evidence>
<dbReference type="Gene3D" id="3.40.970.10">
    <property type="entry name" value="Ribonuclease H1, N-terminal domain"/>
    <property type="match status" value="1"/>
</dbReference>